<evidence type="ECO:0000313" key="3">
    <source>
        <dbReference type="EnsemblMetazoa" id="G24550.1:cds"/>
    </source>
</evidence>
<evidence type="ECO:0000256" key="2">
    <source>
        <dbReference type="SAM" id="SignalP"/>
    </source>
</evidence>
<sequence length="213" mass="23775">MMFLGVLIFAILLEFTPVKGITTPVKIWRARHWPNPTPYLNDAGLMKTINKYPSNNLKQRQLFTDRFGCPTPQPVTDTIGNPVLLPRTDTFGPLTDSYGRPHTDGTILVPYRGRKTNIHLRRLRSSIRCGNPTPATLATSPTSHPPSTVLTVIATNPQQSRRLQPQALIDTMTYVYIGAGLATLLLVTGALIFLVLWAQKRKTRQRVNNTDSC</sequence>
<name>A0A8W8KMM6_MAGGI</name>
<keyword evidence="2" id="KW-0732">Signal</keyword>
<evidence type="ECO:0000256" key="1">
    <source>
        <dbReference type="SAM" id="Phobius"/>
    </source>
</evidence>
<dbReference type="AlphaFoldDB" id="A0A8W8KMM6"/>
<evidence type="ECO:0000313" key="4">
    <source>
        <dbReference type="Proteomes" id="UP000005408"/>
    </source>
</evidence>
<feature type="transmembrane region" description="Helical" evidence="1">
    <location>
        <begin position="174"/>
        <end position="198"/>
    </location>
</feature>
<keyword evidence="4" id="KW-1185">Reference proteome</keyword>
<keyword evidence="1" id="KW-0812">Transmembrane</keyword>
<dbReference type="EnsemblMetazoa" id="G24550.1">
    <property type="protein sequence ID" value="G24550.1:cds"/>
    <property type="gene ID" value="G24550"/>
</dbReference>
<protein>
    <submittedName>
        <fullName evidence="3">Uncharacterized protein</fullName>
    </submittedName>
</protein>
<accession>A0A8W8KMM6</accession>
<feature type="signal peptide" evidence="2">
    <location>
        <begin position="1"/>
        <end position="20"/>
    </location>
</feature>
<proteinExistence type="predicted"/>
<keyword evidence="1" id="KW-0472">Membrane</keyword>
<keyword evidence="1" id="KW-1133">Transmembrane helix</keyword>
<organism evidence="3 4">
    <name type="scientific">Magallana gigas</name>
    <name type="common">Pacific oyster</name>
    <name type="synonym">Crassostrea gigas</name>
    <dbReference type="NCBI Taxonomy" id="29159"/>
    <lineage>
        <taxon>Eukaryota</taxon>
        <taxon>Metazoa</taxon>
        <taxon>Spiralia</taxon>
        <taxon>Lophotrochozoa</taxon>
        <taxon>Mollusca</taxon>
        <taxon>Bivalvia</taxon>
        <taxon>Autobranchia</taxon>
        <taxon>Pteriomorphia</taxon>
        <taxon>Ostreida</taxon>
        <taxon>Ostreoidea</taxon>
        <taxon>Ostreidae</taxon>
        <taxon>Magallana</taxon>
    </lineage>
</organism>
<feature type="chain" id="PRO_5036452568" evidence="2">
    <location>
        <begin position="21"/>
        <end position="213"/>
    </location>
</feature>
<reference evidence="3" key="1">
    <citation type="submission" date="2022-08" db="UniProtKB">
        <authorList>
            <consortium name="EnsemblMetazoa"/>
        </authorList>
    </citation>
    <scope>IDENTIFICATION</scope>
    <source>
        <strain evidence="3">05x7-T-G4-1.051#20</strain>
    </source>
</reference>
<dbReference type="Proteomes" id="UP000005408">
    <property type="component" value="Unassembled WGS sequence"/>
</dbReference>